<dbReference type="InterPro" id="IPR034660">
    <property type="entry name" value="DinB/YfiT-like"/>
</dbReference>
<dbReference type="Proteomes" id="UP000619260">
    <property type="component" value="Unassembled WGS sequence"/>
</dbReference>
<dbReference type="RefSeq" id="WP_203897461.1">
    <property type="nucleotide sequence ID" value="NZ_BOPF01000002.1"/>
</dbReference>
<reference evidence="2" key="1">
    <citation type="submission" date="2021-01" db="EMBL/GenBank/DDBJ databases">
        <title>Whole genome shotgun sequence of Virgisporangium aliadipatigenens NBRC 105644.</title>
        <authorList>
            <person name="Komaki H."/>
            <person name="Tamura T."/>
        </authorList>
    </citation>
    <scope>NUCLEOTIDE SEQUENCE</scope>
    <source>
        <strain evidence="2">NBRC 105644</strain>
    </source>
</reference>
<evidence type="ECO:0000313" key="3">
    <source>
        <dbReference type="Proteomes" id="UP000619260"/>
    </source>
</evidence>
<evidence type="ECO:0000313" key="2">
    <source>
        <dbReference type="EMBL" id="GIJ43936.1"/>
    </source>
</evidence>
<dbReference type="SUPFAM" id="SSF109854">
    <property type="entry name" value="DinB/YfiT-like putative metalloenzymes"/>
    <property type="match status" value="1"/>
</dbReference>
<evidence type="ECO:0000259" key="1">
    <source>
        <dbReference type="Pfam" id="PF11716"/>
    </source>
</evidence>
<sequence length="181" mass="19462">MEPDRYLTHLAADVALIRALAAEVDGRAVQVPTCPEWTLDDLVRHVAHAYLNVASRRLRLPQDVPPEDLSAEDPIAALDRGHAELLRRLKGGDPAESCGGQPDTVGFWIRRMAHETAMHRIDGVRVGPAGGGTPDAVVHGVPDPLLRRLWNRGFAGEVTARGDGALLDRLGGLLTAVTRVG</sequence>
<dbReference type="InterPro" id="IPR024344">
    <property type="entry name" value="MDMPI_metal-binding"/>
</dbReference>
<accession>A0A8J3YF91</accession>
<protein>
    <recommendedName>
        <fullName evidence="1">Mycothiol-dependent maleylpyruvate isomerase metal-binding domain-containing protein</fullName>
    </recommendedName>
</protein>
<feature type="domain" description="Mycothiol-dependent maleylpyruvate isomerase metal-binding" evidence="1">
    <location>
        <begin position="15"/>
        <end position="122"/>
    </location>
</feature>
<dbReference type="EMBL" id="BOPF01000002">
    <property type="protein sequence ID" value="GIJ43936.1"/>
    <property type="molecule type" value="Genomic_DNA"/>
</dbReference>
<dbReference type="AlphaFoldDB" id="A0A8J3YF91"/>
<dbReference type="PANTHER" id="PTHR40758:SF1">
    <property type="entry name" value="CONSERVED PROTEIN"/>
    <property type="match status" value="1"/>
</dbReference>
<dbReference type="GO" id="GO:0005886">
    <property type="term" value="C:plasma membrane"/>
    <property type="evidence" value="ECO:0007669"/>
    <property type="project" value="TreeGrafter"/>
</dbReference>
<dbReference type="GO" id="GO:0046872">
    <property type="term" value="F:metal ion binding"/>
    <property type="evidence" value="ECO:0007669"/>
    <property type="project" value="InterPro"/>
</dbReference>
<name>A0A8J3YF91_9ACTN</name>
<keyword evidence="3" id="KW-1185">Reference proteome</keyword>
<gene>
    <name evidence="2" type="ORF">Val02_08220</name>
</gene>
<organism evidence="2 3">
    <name type="scientific">Virgisporangium aliadipatigenens</name>
    <dbReference type="NCBI Taxonomy" id="741659"/>
    <lineage>
        <taxon>Bacteria</taxon>
        <taxon>Bacillati</taxon>
        <taxon>Actinomycetota</taxon>
        <taxon>Actinomycetes</taxon>
        <taxon>Micromonosporales</taxon>
        <taxon>Micromonosporaceae</taxon>
        <taxon>Virgisporangium</taxon>
    </lineage>
</organism>
<comment type="caution">
    <text evidence="2">The sequence shown here is derived from an EMBL/GenBank/DDBJ whole genome shotgun (WGS) entry which is preliminary data.</text>
</comment>
<proteinExistence type="predicted"/>
<dbReference type="Pfam" id="PF11716">
    <property type="entry name" value="MDMPI_N"/>
    <property type="match status" value="1"/>
</dbReference>
<dbReference type="PANTHER" id="PTHR40758">
    <property type="entry name" value="CONSERVED PROTEIN"/>
    <property type="match status" value="1"/>
</dbReference>